<evidence type="ECO:0000313" key="2">
    <source>
        <dbReference type="Proteomes" id="UP000247523"/>
    </source>
</evidence>
<dbReference type="EMBL" id="QICS01000002">
    <property type="protein sequence ID" value="PXV93357.1"/>
    <property type="molecule type" value="Genomic_DNA"/>
</dbReference>
<accession>A0A318EPK5</accession>
<sequence>MEEQEKQELSEEEVNVYATGCGEPRKGCLVDCINLTPWLETSL</sequence>
<name>A0A318EPK5_9FIRM</name>
<organism evidence="1 2">
    <name type="scientific">Lachnotalea glycerini</name>
    <dbReference type="NCBI Taxonomy" id="1763509"/>
    <lineage>
        <taxon>Bacteria</taxon>
        <taxon>Bacillati</taxon>
        <taxon>Bacillota</taxon>
        <taxon>Clostridia</taxon>
        <taxon>Lachnospirales</taxon>
        <taxon>Lachnospiraceae</taxon>
        <taxon>Lachnotalea</taxon>
    </lineage>
</organism>
<dbReference type="RefSeq" id="WP_278321168.1">
    <property type="nucleotide sequence ID" value="NZ_NOKA02000007.1"/>
</dbReference>
<evidence type="ECO:0000313" key="1">
    <source>
        <dbReference type="EMBL" id="PXV93357.1"/>
    </source>
</evidence>
<protein>
    <submittedName>
        <fullName evidence="1">Uncharacterized protein</fullName>
    </submittedName>
</protein>
<comment type="caution">
    <text evidence="1">The sequence shown here is derived from an EMBL/GenBank/DDBJ whole genome shotgun (WGS) entry which is preliminary data.</text>
</comment>
<gene>
    <name evidence="1" type="ORF">C8E03_102125</name>
</gene>
<dbReference type="AlphaFoldDB" id="A0A318EPK5"/>
<dbReference type="Proteomes" id="UP000247523">
    <property type="component" value="Unassembled WGS sequence"/>
</dbReference>
<proteinExistence type="predicted"/>
<reference evidence="1 2" key="1">
    <citation type="submission" date="2018-05" db="EMBL/GenBank/DDBJ databases">
        <title>Genomic Encyclopedia of Type Strains, Phase IV (KMG-IV): sequencing the most valuable type-strain genomes for metagenomic binning, comparative biology and taxonomic classification.</title>
        <authorList>
            <person name="Goeker M."/>
        </authorList>
    </citation>
    <scope>NUCLEOTIDE SEQUENCE [LARGE SCALE GENOMIC DNA]</scope>
    <source>
        <strain evidence="1 2">DSM 28816</strain>
    </source>
</reference>